<dbReference type="OrthoDB" id="7595923at2"/>
<reference evidence="2 3" key="1">
    <citation type="submission" date="2019-01" db="EMBL/GenBank/DDBJ databases">
        <title>Altererythrobacter rhizovicinus sp. nov., isolated from the rhizosphere soil of Haloxylon ammodendron.</title>
        <authorList>
            <person name="Li H.-P."/>
            <person name="Gou J.-Y."/>
            <person name="Yao D."/>
            <person name="Han Q.-Q."/>
            <person name="Shao K.-Z."/>
            <person name="Zhao Q."/>
            <person name="Zhang J.-L."/>
        </authorList>
    </citation>
    <scope>NUCLEOTIDE SEQUENCE [LARGE SCALE GENOMIC DNA]</scope>
    <source>
        <strain evidence="2 3">AY-3R</strain>
    </source>
</reference>
<gene>
    <name evidence="2" type="ORF">ETX26_03670</name>
</gene>
<evidence type="ECO:0000313" key="2">
    <source>
        <dbReference type="EMBL" id="RXZ65837.1"/>
    </source>
</evidence>
<dbReference type="EMBL" id="SDPV01000001">
    <property type="protein sequence ID" value="RXZ65837.1"/>
    <property type="molecule type" value="Genomic_DNA"/>
</dbReference>
<evidence type="ECO:0000313" key="3">
    <source>
        <dbReference type="Proteomes" id="UP000293623"/>
    </source>
</evidence>
<sequence>MAAVLAACSPPQEEEQAGGLAPAEPADEPGHVLPPATDTFRYVGRWAESVEQCRKEAWTLTRDRLAAPEGIVCDFRSITKSPGGYAIDATCRVDGEEEDDDLILRFAESAKAMLVEGASSLPQTGLVYCGEAA</sequence>
<accession>A0A4Q2KMY7</accession>
<name>A0A4Q2KMY7_9SPHN</name>
<dbReference type="AlphaFoldDB" id="A0A4Q2KMY7"/>
<dbReference type="Proteomes" id="UP000293623">
    <property type="component" value="Unassembled WGS sequence"/>
</dbReference>
<keyword evidence="3" id="KW-1185">Reference proteome</keyword>
<proteinExistence type="predicted"/>
<dbReference type="RefSeq" id="WP_129523314.1">
    <property type="nucleotide sequence ID" value="NZ_SDPV01000001.1"/>
</dbReference>
<feature type="region of interest" description="Disordered" evidence="1">
    <location>
        <begin position="1"/>
        <end position="34"/>
    </location>
</feature>
<comment type="caution">
    <text evidence="2">The sequence shown here is derived from an EMBL/GenBank/DDBJ whole genome shotgun (WGS) entry which is preliminary data.</text>
</comment>
<evidence type="ECO:0000256" key="1">
    <source>
        <dbReference type="SAM" id="MobiDB-lite"/>
    </source>
</evidence>
<protein>
    <submittedName>
        <fullName evidence="2">Uncharacterized protein</fullName>
    </submittedName>
</protein>
<organism evidence="2 3">
    <name type="scientific">Pelagerythrobacter rhizovicinus</name>
    <dbReference type="NCBI Taxonomy" id="2268576"/>
    <lineage>
        <taxon>Bacteria</taxon>
        <taxon>Pseudomonadati</taxon>
        <taxon>Pseudomonadota</taxon>
        <taxon>Alphaproteobacteria</taxon>
        <taxon>Sphingomonadales</taxon>
        <taxon>Erythrobacteraceae</taxon>
        <taxon>Pelagerythrobacter</taxon>
    </lineage>
</organism>